<keyword evidence="2" id="KW-1185">Reference proteome</keyword>
<protein>
    <submittedName>
        <fullName evidence="1">Uncharacterized protein</fullName>
    </submittedName>
</protein>
<evidence type="ECO:0000313" key="2">
    <source>
        <dbReference type="Proteomes" id="UP001447188"/>
    </source>
</evidence>
<dbReference type="Proteomes" id="UP001447188">
    <property type="component" value="Unassembled WGS sequence"/>
</dbReference>
<reference evidence="1 2" key="1">
    <citation type="submission" date="2024-02" db="EMBL/GenBank/DDBJ databases">
        <title>Discinaceae phylogenomics.</title>
        <authorList>
            <person name="Dirks A.C."/>
            <person name="James T.Y."/>
        </authorList>
    </citation>
    <scope>NUCLEOTIDE SEQUENCE [LARGE SCALE GENOMIC DNA]</scope>
    <source>
        <strain evidence="1 2">ACD0624</strain>
    </source>
</reference>
<organism evidence="1 2">
    <name type="scientific">Discina gigas</name>
    <dbReference type="NCBI Taxonomy" id="1032678"/>
    <lineage>
        <taxon>Eukaryota</taxon>
        <taxon>Fungi</taxon>
        <taxon>Dikarya</taxon>
        <taxon>Ascomycota</taxon>
        <taxon>Pezizomycotina</taxon>
        <taxon>Pezizomycetes</taxon>
        <taxon>Pezizales</taxon>
        <taxon>Discinaceae</taxon>
        <taxon>Discina</taxon>
    </lineage>
</organism>
<comment type="caution">
    <text evidence="1">The sequence shown here is derived from an EMBL/GenBank/DDBJ whole genome shotgun (WGS) entry which is preliminary data.</text>
</comment>
<proteinExistence type="predicted"/>
<gene>
    <name evidence="1" type="ORF">Q9L58_005053</name>
</gene>
<evidence type="ECO:0000313" key="1">
    <source>
        <dbReference type="EMBL" id="KAL0636024.1"/>
    </source>
</evidence>
<sequence>MGFPEILGKTVDFIMYDTYGDVDIDENPIIFLTCGHFYTVSTLDGLMDLKESYIINPEGTILGPKPASGVASGKGPKGCPECRKPLRDIHRYNRVVKLALLDEATRRFVANAQKQYLGLLDDVSIMEGKLEGERKAFIESNRAISNPDLSTANKAIKGYKRSGQDLLNRVGFFTKSMAQSEQPFGKINSLIIDAKRRRNVDSSFVFDEAIIQTGFQYRGQAVYLRLNWAILWDWDTIYNDASVDPAIREKLHADIVASIPALKQRCLNLRQSANLANLPQHEIEARVYHTQFVVLELNHQSKESMPPEEQAKREAAIAAVSLAEKESLKECQRICARFPGTTSYLKDDISKASRLLNGGTFYSFVSDEEKQQVYRAMAGQFLGTGHWYYCQNNHPVRITASETLTIG</sequence>
<dbReference type="EMBL" id="JBBBZM010000058">
    <property type="protein sequence ID" value="KAL0636024.1"/>
    <property type="molecule type" value="Genomic_DNA"/>
</dbReference>
<name>A0ABR3GJB7_9PEZI</name>
<accession>A0ABR3GJB7</accession>